<gene>
    <name evidence="1" type="ORF">PHMEG_00010955</name>
</gene>
<feature type="non-terminal residue" evidence="1">
    <location>
        <position position="1"/>
    </location>
</feature>
<evidence type="ECO:0000313" key="1">
    <source>
        <dbReference type="EMBL" id="OWZ15404.1"/>
    </source>
</evidence>
<dbReference type="Proteomes" id="UP000198211">
    <property type="component" value="Unassembled WGS sequence"/>
</dbReference>
<dbReference type="STRING" id="4795.A0A225WDC0"/>
<dbReference type="EMBL" id="NBNE01001130">
    <property type="protein sequence ID" value="OWZ15404.1"/>
    <property type="molecule type" value="Genomic_DNA"/>
</dbReference>
<dbReference type="AlphaFoldDB" id="A0A225WDC0"/>
<dbReference type="OrthoDB" id="114933at2759"/>
<sequence length="101" mass="11558">YKQIVNYMKLFLPNGFKLDPSSPTYCDHVLEVGQQSEENMFKFFVAHGATRKSGSSVLKQLRKYYHEGKLDALITAFRARVAIETILDPAPCKTQDLFVRT</sequence>
<protein>
    <submittedName>
        <fullName evidence="1">Uncharacterized protein</fullName>
    </submittedName>
</protein>
<accession>A0A225WDC0</accession>
<proteinExistence type="predicted"/>
<evidence type="ECO:0000313" key="2">
    <source>
        <dbReference type="Proteomes" id="UP000198211"/>
    </source>
</evidence>
<name>A0A225WDC0_9STRA</name>
<keyword evidence="2" id="KW-1185">Reference proteome</keyword>
<reference evidence="2" key="1">
    <citation type="submission" date="2017-03" db="EMBL/GenBank/DDBJ databases">
        <title>Phytopthora megakarya and P. palmivora, two closely related causual agents of cacao black pod achieved similar genome size and gene model numbers by different mechanisms.</title>
        <authorList>
            <person name="Ali S."/>
            <person name="Shao J."/>
            <person name="Larry D.J."/>
            <person name="Kronmiller B."/>
            <person name="Shen D."/>
            <person name="Strem M.D."/>
            <person name="Melnick R.L."/>
            <person name="Guiltinan M.J."/>
            <person name="Tyler B.M."/>
            <person name="Meinhardt L.W."/>
            <person name="Bailey B.A."/>
        </authorList>
    </citation>
    <scope>NUCLEOTIDE SEQUENCE [LARGE SCALE GENOMIC DNA]</scope>
    <source>
        <strain evidence="2">zdho120</strain>
    </source>
</reference>
<comment type="caution">
    <text evidence="1">The sequence shown here is derived from an EMBL/GenBank/DDBJ whole genome shotgun (WGS) entry which is preliminary data.</text>
</comment>
<organism evidence="1 2">
    <name type="scientific">Phytophthora megakarya</name>
    <dbReference type="NCBI Taxonomy" id="4795"/>
    <lineage>
        <taxon>Eukaryota</taxon>
        <taxon>Sar</taxon>
        <taxon>Stramenopiles</taxon>
        <taxon>Oomycota</taxon>
        <taxon>Peronosporomycetes</taxon>
        <taxon>Peronosporales</taxon>
        <taxon>Peronosporaceae</taxon>
        <taxon>Phytophthora</taxon>
    </lineage>
</organism>